<dbReference type="AlphaFoldDB" id="A0A1L9PD71"/>
<feature type="region of interest" description="Disordered" evidence="1">
    <location>
        <begin position="157"/>
        <end position="281"/>
    </location>
</feature>
<feature type="region of interest" description="Disordered" evidence="1">
    <location>
        <begin position="1"/>
        <end position="76"/>
    </location>
</feature>
<sequence>MGRRSSSDRFSRDSGYDSPGAYMSGGLGYSTRRVPLSEDTLSELDQGHRKSKRYTDTVHPGDSVSQVGRPHFLKPGNCVEVAPASRRLEQYEHSSCRGSRADYAPTSPRSSSRRTSYASEHSDRRSRYSNKSSAYAEDPLEMRFSGSCHDTRYEYQNRYGDKASVHVYEAPVYERRSGYRDDRSMSSYRGDNGGLVEVLEEITPPSSSYSSNHRSSRVPGSASSARSSRVREDERRRDDDRKGYGDLSRASSNRDSHYEARRRSVQRQRYYQDNDRYGRYS</sequence>
<dbReference type="RefSeq" id="XP_040665168.1">
    <property type="nucleotide sequence ID" value="XM_040809872.1"/>
</dbReference>
<gene>
    <name evidence="2" type="ORF">ASPVEDRAFT_26224</name>
</gene>
<dbReference type="OrthoDB" id="10398909at2759"/>
<dbReference type="Proteomes" id="UP000184073">
    <property type="component" value="Unassembled WGS sequence"/>
</dbReference>
<reference evidence="3" key="1">
    <citation type="journal article" date="2017" name="Genome Biol.">
        <title>Comparative genomics reveals high biological diversity and specific adaptations in the industrially and medically important fungal genus Aspergillus.</title>
        <authorList>
            <person name="de Vries R.P."/>
            <person name="Riley R."/>
            <person name="Wiebenga A."/>
            <person name="Aguilar-Osorio G."/>
            <person name="Amillis S."/>
            <person name="Uchima C.A."/>
            <person name="Anderluh G."/>
            <person name="Asadollahi M."/>
            <person name="Askin M."/>
            <person name="Barry K."/>
            <person name="Battaglia E."/>
            <person name="Bayram O."/>
            <person name="Benocci T."/>
            <person name="Braus-Stromeyer S.A."/>
            <person name="Caldana C."/>
            <person name="Canovas D."/>
            <person name="Cerqueira G.C."/>
            <person name="Chen F."/>
            <person name="Chen W."/>
            <person name="Choi C."/>
            <person name="Clum A."/>
            <person name="Dos Santos R.A."/>
            <person name="Damasio A.R."/>
            <person name="Diallinas G."/>
            <person name="Emri T."/>
            <person name="Fekete E."/>
            <person name="Flipphi M."/>
            <person name="Freyberg S."/>
            <person name="Gallo A."/>
            <person name="Gournas C."/>
            <person name="Habgood R."/>
            <person name="Hainaut M."/>
            <person name="Harispe M.L."/>
            <person name="Henrissat B."/>
            <person name="Hilden K.S."/>
            <person name="Hope R."/>
            <person name="Hossain A."/>
            <person name="Karabika E."/>
            <person name="Karaffa L."/>
            <person name="Karanyi Z."/>
            <person name="Krasevec N."/>
            <person name="Kuo A."/>
            <person name="Kusch H."/>
            <person name="LaButti K."/>
            <person name="Lagendijk E.L."/>
            <person name="Lapidus A."/>
            <person name="Levasseur A."/>
            <person name="Lindquist E."/>
            <person name="Lipzen A."/>
            <person name="Logrieco A.F."/>
            <person name="MacCabe A."/>
            <person name="Maekelae M.R."/>
            <person name="Malavazi I."/>
            <person name="Melin P."/>
            <person name="Meyer V."/>
            <person name="Mielnichuk N."/>
            <person name="Miskei M."/>
            <person name="Molnar A.P."/>
            <person name="Mule G."/>
            <person name="Ngan C.Y."/>
            <person name="Orejas M."/>
            <person name="Orosz E."/>
            <person name="Ouedraogo J.P."/>
            <person name="Overkamp K.M."/>
            <person name="Park H.-S."/>
            <person name="Perrone G."/>
            <person name="Piumi F."/>
            <person name="Punt P.J."/>
            <person name="Ram A.F."/>
            <person name="Ramon A."/>
            <person name="Rauscher S."/>
            <person name="Record E."/>
            <person name="Riano-Pachon D.M."/>
            <person name="Robert V."/>
            <person name="Roehrig J."/>
            <person name="Ruller R."/>
            <person name="Salamov A."/>
            <person name="Salih N.S."/>
            <person name="Samson R.A."/>
            <person name="Sandor E."/>
            <person name="Sanguinetti M."/>
            <person name="Schuetze T."/>
            <person name="Sepcic K."/>
            <person name="Shelest E."/>
            <person name="Sherlock G."/>
            <person name="Sophianopoulou V."/>
            <person name="Squina F.M."/>
            <person name="Sun H."/>
            <person name="Susca A."/>
            <person name="Todd R.B."/>
            <person name="Tsang A."/>
            <person name="Unkles S.E."/>
            <person name="van de Wiele N."/>
            <person name="van Rossen-Uffink D."/>
            <person name="Oliveira J.V."/>
            <person name="Vesth T.C."/>
            <person name="Visser J."/>
            <person name="Yu J.-H."/>
            <person name="Zhou M."/>
            <person name="Andersen M.R."/>
            <person name="Archer D.B."/>
            <person name="Baker S.E."/>
            <person name="Benoit I."/>
            <person name="Brakhage A.A."/>
            <person name="Braus G.H."/>
            <person name="Fischer R."/>
            <person name="Frisvad J.C."/>
            <person name="Goldman G.H."/>
            <person name="Houbraken J."/>
            <person name="Oakley B."/>
            <person name="Pocsi I."/>
            <person name="Scazzocchio C."/>
            <person name="Seiboth B."/>
            <person name="vanKuyk P.A."/>
            <person name="Wortman J."/>
            <person name="Dyer P.S."/>
            <person name="Grigoriev I.V."/>
        </authorList>
    </citation>
    <scope>NUCLEOTIDE SEQUENCE [LARGE SCALE GENOMIC DNA]</scope>
    <source>
        <strain evidence="3">CBS 583.65</strain>
    </source>
</reference>
<feature type="compositionally biased region" description="Low complexity" evidence="1">
    <location>
        <begin position="103"/>
        <end position="119"/>
    </location>
</feature>
<feature type="compositionally biased region" description="Basic and acidic residues" evidence="1">
    <location>
        <begin position="1"/>
        <end position="15"/>
    </location>
</feature>
<proteinExistence type="predicted"/>
<dbReference type="EMBL" id="KV878126">
    <property type="protein sequence ID" value="OJI99405.1"/>
    <property type="molecule type" value="Genomic_DNA"/>
</dbReference>
<evidence type="ECO:0000313" key="3">
    <source>
        <dbReference type="Proteomes" id="UP000184073"/>
    </source>
</evidence>
<dbReference type="GeneID" id="63725383"/>
<feature type="region of interest" description="Disordered" evidence="1">
    <location>
        <begin position="89"/>
        <end position="141"/>
    </location>
</feature>
<feature type="compositionally biased region" description="Basic and acidic residues" evidence="1">
    <location>
        <begin position="172"/>
        <end position="184"/>
    </location>
</feature>
<evidence type="ECO:0000256" key="1">
    <source>
        <dbReference type="SAM" id="MobiDB-lite"/>
    </source>
</evidence>
<feature type="compositionally biased region" description="Basic and acidic residues" evidence="1">
    <location>
        <begin position="229"/>
        <end position="244"/>
    </location>
</feature>
<dbReference type="VEuPathDB" id="FungiDB:ASPVEDRAFT_26224"/>
<feature type="compositionally biased region" description="Basic and acidic residues" evidence="1">
    <location>
        <begin position="270"/>
        <end position="281"/>
    </location>
</feature>
<keyword evidence="3" id="KW-1185">Reference proteome</keyword>
<name>A0A1L9PD71_ASPVE</name>
<organism evidence="2 3">
    <name type="scientific">Aspergillus versicolor CBS 583.65</name>
    <dbReference type="NCBI Taxonomy" id="1036611"/>
    <lineage>
        <taxon>Eukaryota</taxon>
        <taxon>Fungi</taxon>
        <taxon>Dikarya</taxon>
        <taxon>Ascomycota</taxon>
        <taxon>Pezizomycotina</taxon>
        <taxon>Eurotiomycetes</taxon>
        <taxon>Eurotiomycetidae</taxon>
        <taxon>Eurotiales</taxon>
        <taxon>Aspergillaceae</taxon>
        <taxon>Aspergillus</taxon>
        <taxon>Aspergillus subgen. Nidulantes</taxon>
    </lineage>
</organism>
<feature type="compositionally biased region" description="Low complexity" evidence="1">
    <location>
        <begin position="206"/>
        <end position="227"/>
    </location>
</feature>
<accession>A0A1L9PD71</accession>
<feature type="compositionally biased region" description="Basic and acidic residues" evidence="1">
    <location>
        <begin position="252"/>
        <end position="262"/>
    </location>
</feature>
<feature type="compositionally biased region" description="Basic and acidic residues" evidence="1">
    <location>
        <begin position="45"/>
        <end position="56"/>
    </location>
</feature>
<evidence type="ECO:0000313" key="2">
    <source>
        <dbReference type="EMBL" id="OJI99405.1"/>
    </source>
</evidence>
<protein>
    <submittedName>
        <fullName evidence="2">Uncharacterized protein</fullName>
    </submittedName>
</protein>